<dbReference type="PANTHER" id="PTHR11328">
    <property type="entry name" value="MAJOR FACILITATOR SUPERFAMILY DOMAIN-CONTAINING PROTEIN"/>
    <property type="match status" value="1"/>
</dbReference>
<keyword evidence="2" id="KW-0812">Transmembrane</keyword>
<feature type="transmembrane region" description="Helical" evidence="2">
    <location>
        <begin position="32"/>
        <end position="53"/>
    </location>
</feature>
<feature type="transmembrane region" description="Helical" evidence="2">
    <location>
        <begin position="306"/>
        <end position="326"/>
    </location>
</feature>
<dbReference type="PANTHER" id="PTHR11328:SF24">
    <property type="entry name" value="MAJOR FACILITATOR SUPERFAMILY (MFS) PROFILE DOMAIN-CONTAINING PROTEIN"/>
    <property type="match status" value="1"/>
</dbReference>
<evidence type="ECO:0000256" key="2">
    <source>
        <dbReference type="SAM" id="Phobius"/>
    </source>
</evidence>
<feature type="transmembrane region" description="Helical" evidence="2">
    <location>
        <begin position="99"/>
        <end position="123"/>
    </location>
</feature>
<dbReference type="InterPro" id="IPR039672">
    <property type="entry name" value="MFS_2"/>
</dbReference>
<feature type="transmembrane region" description="Helical" evidence="2">
    <location>
        <begin position="218"/>
        <end position="243"/>
    </location>
</feature>
<dbReference type="Gene3D" id="1.20.1250.20">
    <property type="entry name" value="MFS general substrate transporter like domains"/>
    <property type="match status" value="2"/>
</dbReference>
<keyword evidence="2" id="KW-0472">Membrane</keyword>
<keyword evidence="2" id="KW-1133">Transmembrane helix</keyword>
<dbReference type="AlphaFoldDB" id="A0A4V3A760"/>
<organism evidence="3 4">
    <name type="scientific">Pseudohoeflea suaedae</name>
    <dbReference type="NCBI Taxonomy" id="877384"/>
    <lineage>
        <taxon>Bacteria</taxon>
        <taxon>Pseudomonadati</taxon>
        <taxon>Pseudomonadota</taxon>
        <taxon>Alphaproteobacteria</taxon>
        <taxon>Hyphomicrobiales</taxon>
        <taxon>Rhizobiaceae</taxon>
        <taxon>Pseudohoeflea</taxon>
    </lineage>
</organism>
<dbReference type="Pfam" id="PF13347">
    <property type="entry name" value="MFS_2"/>
    <property type="match status" value="1"/>
</dbReference>
<feature type="transmembrane region" description="Helical" evidence="2">
    <location>
        <begin position="144"/>
        <end position="161"/>
    </location>
</feature>
<dbReference type="SUPFAM" id="SSF103473">
    <property type="entry name" value="MFS general substrate transporter"/>
    <property type="match status" value="1"/>
</dbReference>
<keyword evidence="4" id="KW-1185">Reference proteome</keyword>
<protein>
    <submittedName>
        <fullName evidence="3">MFS transporter</fullName>
    </submittedName>
</protein>
<reference evidence="3 4" key="1">
    <citation type="journal article" date="2013" name="Int. J. Syst. Evol. Microbiol.">
        <title>Hoeflea suaedae sp. nov., an endophytic bacterium isolated from the root of the halophyte Suaeda maritima.</title>
        <authorList>
            <person name="Chung E.J."/>
            <person name="Park J.A."/>
            <person name="Pramanik P."/>
            <person name="Bibi F."/>
            <person name="Jeon C.O."/>
            <person name="Chung Y.R."/>
        </authorList>
    </citation>
    <scope>NUCLEOTIDE SEQUENCE [LARGE SCALE GENOMIC DNA]</scope>
    <source>
        <strain evidence="3 4">YC6898</strain>
    </source>
</reference>
<gene>
    <name evidence="3" type="ORF">E2A64_12300</name>
</gene>
<evidence type="ECO:0000313" key="3">
    <source>
        <dbReference type="EMBL" id="TDH36362.1"/>
    </source>
</evidence>
<feature type="transmembrane region" description="Helical" evidence="2">
    <location>
        <begin position="347"/>
        <end position="370"/>
    </location>
</feature>
<feature type="transmembrane region" description="Helical" evidence="2">
    <location>
        <begin position="282"/>
        <end position="300"/>
    </location>
</feature>
<dbReference type="Proteomes" id="UP000295131">
    <property type="component" value="Unassembled WGS sequence"/>
</dbReference>
<dbReference type="GO" id="GO:0008643">
    <property type="term" value="P:carbohydrate transport"/>
    <property type="evidence" value="ECO:0007669"/>
    <property type="project" value="InterPro"/>
</dbReference>
<dbReference type="EMBL" id="SMSI01000002">
    <property type="protein sequence ID" value="TDH36362.1"/>
    <property type="molecule type" value="Genomic_DNA"/>
</dbReference>
<proteinExistence type="inferred from homology"/>
<feature type="transmembrane region" description="Helical" evidence="2">
    <location>
        <begin position="255"/>
        <end position="275"/>
    </location>
</feature>
<comment type="similarity">
    <text evidence="1">Belongs to the sodium:galactoside symporter (TC 2.A.2) family.</text>
</comment>
<dbReference type="OrthoDB" id="181905at2"/>
<accession>A0A4V3A760</accession>
<sequence>MPLLLAYALPAIPLAALTLPLYVLVPTYYTEALGLPLAGVGFALLVVRLFDAISDPAMGWIGDRARTRFGRRRTLFALGIPLVALSAFMLFAPPPDASLFWLTGWGLLLSLGYTIMLVPYSAWGAELAGDYHQRSRIAGWREGLILLGTLGAIALPYTIGFDDPTVWNGLAILGAAIALLLPLFGSVTLALVPEPRDFTRRKLELRDGLKAIAANKPFIRLLAAFFLNGLATGIPATLFLYFVSDRLGMPEARGLFLFIYFLCGVGGTAIALLAARRSSKHRAWSVAMILACVAFAPAPLLPEGAWYGFLAICVVTGLLLGFDLALPPSIQADVIDVDTAESGEQRSGLYFALWSLTTKLALALAVGMAFPLLSLAGFDPQGQTTANGLLALAIAYGWLPIVAKLAAIALMWNFPLDEAEQKSLRDRITSA</sequence>
<name>A0A4V3A760_9HYPH</name>
<feature type="transmembrane region" description="Helical" evidence="2">
    <location>
        <begin position="390"/>
        <end position="412"/>
    </location>
</feature>
<dbReference type="GO" id="GO:0005886">
    <property type="term" value="C:plasma membrane"/>
    <property type="evidence" value="ECO:0007669"/>
    <property type="project" value="TreeGrafter"/>
</dbReference>
<feature type="transmembrane region" description="Helical" evidence="2">
    <location>
        <begin position="167"/>
        <end position="192"/>
    </location>
</feature>
<feature type="transmembrane region" description="Helical" evidence="2">
    <location>
        <begin position="74"/>
        <end position="93"/>
    </location>
</feature>
<comment type="caution">
    <text evidence="3">The sequence shown here is derived from an EMBL/GenBank/DDBJ whole genome shotgun (WGS) entry which is preliminary data.</text>
</comment>
<dbReference type="GO" id="GO:0015293">
    <property type="term" value="F:symporter activity"/>
    <property type="evidence" value="ECO:0007669"/>
    <property type="project" value="InterPro"/>
</dbReference>
<dbReference type="InterPro" id="IPR036259">
    <property type="entry name" value="MFS_trans_sf"/>
</dbReference>
<evidence type="ECO:0000256" key="1">
    <source>
        <dbReference type="ARBA" id="ARBA00009617"/>
    </source>
</evidence>
<evidence type="ECO:0000313" key="4">
    <source>
        <dbReference type="Proteomes" id="UP000295131"/>
    </source>
</evidence>